<dbReference type="Pfam" id="PF01557">
    <property type="entry name" value="FAA_hydrolase"/>
    <property type="match status" value="1"/>
</dbReference>
<keyword evidence="3" id="KW-0378">Hydrolase</keyword>
<dbReference type="GO" id="GO:0008684">
    <property type="term" value="F:2-oxopent-4-enoate hydratase activity"/>
    <property type="evidence" value="ECO:0007669"/>
    <property type="project" value="TreeGrafter"/>
</dbReference>
<keyword evidence="1" id="KW-0456">Lyase</keyword>
<name>A0A838XX06_9HYPH</name>
<gene>
    <name evidence="3" type="ORF">H1W37_15660</name>
</gene>
<proteinExistence type="predicted"/>
<evidence type="ECO:0000256" key="1">
    <source>
        <dbReference type="ARBA" id="ARBA00023239"/>
    </source>
</evidence>
<evidence type="ECO:0000259" key="2">
    <source>
        <dbReference type="Pfam" id="PF01557"/>
    </source>
</evidence>
<dbReference type="Proteomes" id="UP000559404">
    <property type="component" value="Unassembled WGS sequence"/>
</dbReference>
<dbReference type="GO" id="GO:0016787">
    <property type="term" value="F:hydrolase activity"/>
    <property type="evidence" value="ECO:0007669"/>
    <property type="project" value="UniProtKB-KW"/>
</dbReference>
<dbReference type="InterPro" id="IPR011234">
    <property type="entry name" value="Fumarylacetoacetase-like_C"/>
</dbReference>
<reference evidence="3 4" key="2">
    <citation type="submission" date="2020-08" db="EMBL/GenBank/DDBJ databases">
        <title>Stappia taiwanensis sp. nov., isolated from a coastal thermal spring.</title>
        <authorList>
            <person name="Kampfer P."/>
        </authorList>
    </citation>
    <scope>NUCLEOTIDE SEQUENCE [LARGE SCALE GENOMIC DNA]</scope>
    <source>
        <strain evidence="3 4">DSM 23284</strain>
    </source>
</reference>
<reference evidence="3 4" key="1">
    <citation type="submission" date="2020-07" db="EMBL/GenBank/DDBJ databases">
        <authorList>
            <person name="Li M."/>
        </authorList>
    </citation>
    <scope>NUCLEOTIDE SEQUENCE [LARGE SCALE GENOMIC DNA]</scope>
    <source>
        <strain evidence="3 4">DSM 23284</strain>
    </source>
</reference>
<evidence type="ECO:0000313" key="4">
    <source>
        <dbReference type="Proteomes" id="UP000559404"/>
    </source>
</evidence>
<dbReference type="InterPro" id="IPR050772">
    <property type="entry name" value="Hydratase-Decarb/MhpD_sf"/>
</dbReference>
<dbReference type="GO" id="GO:0005737">
    <property type="term" value="C:cytoplasm"/>
    <property type="evidence" value="ECO:0007669"/>
    <property type="project" value="TreeGrafter"/>
</dbReference>
<dbReference type="Gene3D" id="3.90.850.10">
    <property type="entry name" value="Fumarylacetoacetase-like, C-terminal domain"/>
    <property type="match status" value="1"/>
</dbReference>
<dbReference type="EMBL" id="JACEON010000015">
    <property type="protein sequence ID" value="MBA4613098.1"/>
    <property type="molecule type" value="Genomic_DNA"/>
</dbReference>
<dbReference type="AlphaFoldDB" id="A0A838XX06"/>
<accession>A0A838XX06</accession>
<dbReference type="SUPFAM" id="SSF56529">
    <property type="entry name" value="FAH"/>
    <property type="match status" value="1"/>
</dbReference>
<dbReference type="InterPro" id="IPR036663">
    <property type="entry name" value="Fumarylacetoacetase_C_sf"/>
</dbReference>
<feature type="domain" description="Fumarylacetoacetase-like C-terminal" evidence="2">
    <location>
        <begin position="75"/>
        <end position="256"/>
    </location>
</feature>
<keyword evidence="4" id="KW-1185">Reference proteome</keyword>
<protein>
    <submittedName>
        <fullName evidence="3">Fumarylacetoacetate hydrolase family protein</fullName>
    </submittedName>
</protein>
<dbReference type="PANTHER" id="PTHR30143">
    <property type="entry name" value="ACID HYDRATASE"/>
    <property type="match status" value="1"/>
</dbReference>
<sequence length="262" mass="27773">MKMAMTLDDIARALREADARGAPILPVRDEIATAEDAYAVQEINTQHRLAAGGRLVGRKIGLTNPAVQRQLGVDQPDYGMLFADMDVPHDGEIPFVAGAQMKAEAELAFILGRPLAAPDCTMAEVIRAVEYVVPSLEIVGSRIANWDIRFVDTVADNASSAFFTLGPSARRLDGADLLDCRMQMRCGDQVVSEGSGRACLGSPLNALLWLARVMARAGRPLGEGDVVLSGALGSMVAATPGARFVAEIEGFGETAVTFGEAE</sequence>
<organism evidence="3 4">
    <name type="scientific">Stappia taiwanensis</name>
    <dbReference type="NCBI Taxonomy" id="992267"/>
    <lineage>
        <taxon>Bacteria</taxon>
        <taxon>Pseudomonadati</taxon>
        <taxon>Pseudomonadota</taxon>
        <taxon>Alphaproteobacteria</taxon>
        <taxon>Hyphomicrobiales</taxon>
        <taxon>Stappiaceae</taxon>
        <taxon>Stappia</taxon>
    </lineage>
</organism>
<comment type="caution">
    <text evidence="3">The sequence shown here is derived from an EMBL/GenBank/DDBJ whole genome shotgun (WGS) entry which is preliminary data.</text>
</comment>
<dbReference type="PANTHER" id="PTHR30143:SF0">
    <property type="entry name" value="2-KETO-4-PENTENOATE HYDRATASE"/>
    <property type="match status" value="1"/>
</dbReference>
<evidence type="ECO:0000313" key="3">
    <source>
        <dbReference type="EMBL" id="MBA4613098.1"/>
    </source>
</evidence>